<dbReference type="Pfam" id="PF12171">
    <property type="entry name" value="zf-C2H2_jaz"/>
    <property type="match status" value="2"/>
</dbReference>
<evidence type="ECO:0000259" key="6">
    <source>
        <dbReference type="PROSITE" id="PS50157"/>
    </source>
</evidence>
<evidence type="ECO:0000313" key="10">
    <source>
        <dbReference type="Proteomes" id="UP000325313"/>
    </source>
</evidence>
<evidence type="ECO:0000256" key="1">
    <source>
        <dbReference type="ARBA" id="ARBA00022723"/>
    </source>
</evidence>
<keyword evidence="2" id="KW-0677">Repeat</keyword>
<keyword evidence="1" id="KW-0479">Metal-binding</keyword>
<dbReference type="EMBL" id="VDEP01000212">
    <property type="protein sequence ID" value="KAA1123058.1"/>
    <property type="molecule type" value="Genomic_DNA"/>
</dbReference>
<dbReference type="SMART" id="SM00451">
    <property type="entry name" value="ZnF_U1"/>
    <property type="match status" value="2"/>
</dbReference>
<dbReference type="EMBL" id="VSWC01000014">
    <property type="protein sequence ID" value="KAA1115430.1"/>
    <property type="molecule type" value="Genomic_DNA"/>
</dbReference>
<feature type="domain" description="C2H2-type" evidence="6">
    <location>
        <begin position="203"/>
        <end position="227"/>
    </location>
</feature>
<gene>
    <name evidence="7" type="ORF">PGT21_036331</name>
    <name evidence="8" type="ORF">PGTUg99_016016</name>
</gene>
<dbReference type="Gene3D" id="3.30.160.60">
    <property type="entry name" value="Classic Zinc Finger"/>
    <property type="match status" value="2"/>
</dbReference>
<organism evidence="8 10">
    <name type="scientific">Puccinia graminis f. sp. tritici</name>
    <dbReference type="NCBI Taxonomy" id="56615"/>
    <lineage>
        <taxon>Eukaryota</taxon>
        <taxon>Fungi</taxon>
        <taxon>Dikarya</taxon>
        <taxon>Basidiomycota</taxon>
        <taxon>Pucciniomycotina</taxon>
        <taxon>Pucciniomycetes</taxon>
        <taxon>Pucciniales</taxon>
        <taxon>Pucciniaceae</taxon>
        <taxon>Puccinia</taxon>
    </lineage>
</organism>
<dbReference type="GO" id="GO:0043565">
    <property type="term" value="F:sequence-specific DNA binding"/>
    <property type="evidence" value="ECO:0007669"/>
    <property type="project" value="TreeGrafter"/>
</dbReference>
<evidence type="ECO:0000256" key="3">
    <source>
        <dbReference type="ARBA" id="ARBA00022771"/>
    </source>
</evidence>
<dbReference type="Pfam" id="PF12874">
    <property type="entry name" value="zf-met"/>
    <property type="match status" value="1"/>
</dbReference>
<dbReference type="Proteomes" id="UP000324748">
    <property type="component" value="Unassembled WGS sequence"/>
</dbReference>
<keyword evidence="9" id="KW-1185">Reference proteome</keyword>
<accession>A0A5B0RCX4</accession>
<dbReference type="GO" id="GO:0005634">
    <property type="term" value="C:nucleus"/>
    <property type="evidence" value="ECO:0007669"/>
    <property type="project" value="TreeGrafter"/>
</dbReference>
<dbReference type="InterPro" id="IPR013087">
    <property type="entry name" value="Znf_C2H2_type"/>
</dbReference>
<dbReference type="GO" id="GO:0008270">
    <property type="term" value="F:zinc ion binding"/>
    <property type="evidence" value="ECO:0007669"/>
    <property type="project" value="UniProtKB-KW"/>
</dbReference>
<dbReference type="PANTHER" id="PTHR24408:SF58">
    <property type="entry name" value="TRANSCRIPTION FACTOR (TFIIIA), PUTATIVE (AFU_ORTHOLOGUE AFUA_1G05150)-RELATED"/>
    <property type="match status" value="1"/>
</dbReference>
<proteinExistence type="predicted"/>
<dbReference type="PROSITE" id="PS00028">
    <property type="entry name" value="ZINC_FINGER_C2H2_1"/>
    <property type="match status" value="2"/>
</dbReference>
<comment type="caution">
    <text evidence="8">The sequence shown here is derived from an EMBL/GenBank/DDBJ whole genome shotgun (WGS) entry which is preliminary data.</text>
</comment>
<evidence type="ECO:0000313" key="7">
    <source>
        <dbReference type="EMBL" id="KAA1115430.1"/>
    </source>
</evidence>
<dbReference type="OrthoDB" id="6077919at2759"/>
<dbReference type="SMART" id="SM00355">
    <property type="entry name" value="ZnF_C2H2"/>
    <property type="match status" value="7"/>
</dbReference>
<evidence type="ECO:0000256" key="4">
    <source>
        <dbReference type="ARBA" id="ARBA00022833"/>
    </source>
</evidence>
<dbReference type="AlphaFoldDB" id="A0A5B0RCX4"/>
<protein>
    <recommendedName>
        <fullName evidence="6">C2H2-type domain-containing protein</fullName>
    </recommendedName>
</protein>
<keyword evidence="3 5" id="KW-0863">Zinc-finger</keyword>
<dbReference type="InterPro" id="IPR036236">
    <property type="entry name" value="Znf_C2H2_sf"/>
</dbReference>
<evidence type="ECO:0000313" key="8">
    <source>
        <dbReference type="EMBL" id="KAA1123058.1"/>
    </source>
</evidence>
<dbReference type="GO" id="GO:0000981">
    <property type="term" value="F:DNA-binding transcription factor activity, RNA polymerase II-specific"/>
    <property type="evidence" value="ECO:0007669"/>
    <property type="project" value="TreeGrafter"/>
</dbReference>
<sequence length="284" mass="33542">MSGVECEPCGRHFRLYQHYEDHLIHSPRHHYCEPCQRDFTSQNAKENHLRHSEQHMICKWCQTTVGKLRIHNQRYHEQCSECSQWCEDADEVHQHCRLAHSDVYCPPCRRIFSNPNNLDMHERSSIHQAKNVKCPHPTCERGFISKAALVQHFEAGTCQSDLDLEDVDEIFSSRCDRDQQFVDRDRIFPAARAELSCDYDGRYQCSLCPKSFGNQGQLIAHFKSPKHKNRGWKAYECPSERCGRSEYYSLGNLMFHLETGDCEEHYRRDLSKRVDKLFNIFKRL</sequence>
<dbReference type="InterPro" id="IPR022755">
    <property type="entry name" value="Znf_C2H2_jaz"/>
</dbReference>
<keyword evidence="4" id="KW-0862">Zinc</keyword>
<reference evidence="9 10" key="1">
    <citation type="submission" date="2019-05" db="EMBL/GenBank/DDBJ databases">
        <title>Emergence of the Ug99 lineage of the wheat stem rust pathogen through somatic hybridization.</title>
        <authorList>
            <person name="Li F."/>
            <person name="Upadhyaya N.M."/>
            <person name="Sperschneider J."/>
            <person name="Matny O."/>
            <person name="Nguyen-Phuc H."/>
            <person name="Mago R."/>
            <person name="Raley C."/>
            <person name="Miller M.E."/>
            <person name="Silverstein K.A.T."/>
            <person name="Henningsen E."/>
            <person name="Hirsch C.D."/>
            <person name="Visser B."/>
            <person name="Pretorius Z.A."/>
            <person name="Steffenson B.J."/>
            <person name="Schwessinger B."/>
            <person name="Dodds P.N."/>
            <person name="Figueroa M."/>
        </authorList>
    </citation>
    <scope>NUCLEOTIDE SEQUENCE [LARGE SCALE GENOMIC DNA]</scope>
    <source>
        <strain evidence="7">21-0</strain>
        <strain evidence="8 10">Ug99</strain>
    </source>
</reference>
<dbReference type="OMA" id="CENKHAL"/>
<dbReference type="PROSITE" id="PS50157">
    <property type="entry name" value="ZINC_FINGER_C2H2_2"/>
    <property type="match status" value="2"/>
</dbReference>
<feature type="domain" description="C2H2-type" evidence="6">
    <location>
        <begin position="103"/>
        <end position="132"/>
    </location>
</feature>
<dbReference type="SUPFAM" id="SSF57667">
    <property type="entry name" value="beta-beta-alpha zinc fingers"/>
    <property type="match status" value="2"/>
</dbReference>
<evidence type="ECO:0000313" key="9">
    <source>
        <dbReference type="Proteomes" id="UP000324748"/>
    </source>
</evidence>
<evidence type="ECO:0000256" key="5">
    <source>
        <dbReference type="PROSITE-ProRule" id="PRU00042"/>
    </source>
</evidence>
<dbReference type="InterPro" id="IPR003604">
    <property type="entry name" value="Matrin/U1-like-C_Znf_C2H2"/>
</dbReference>
<name>A0A5B0RCX4_PUCGR</name>
<dbReference type="Proteomes" id="UP000325313">
    <property type="component" value="Unassembled WGS sequence"/>
</dbReference>
<dbReference type="PANTHER" id="PTHR24408">
    <property type="entry name" value="ZINC FINGER PROTEIN"/>
    <property type="match status" value="1"/>
</dbReference>
<evidence type="ECO:0000256" key="2">
    <source>
        <dbReference type="ARBA" id="ARBA00022737"/>
    </source>
</evidence>